<accession>A0A8D6PVF6</accession>
<proteinExistence type="predicted"/>
<dbReference type="KEGG" id="mesg:MLAUSG7_0514"/>
<dbReference type="EMBL" id="LR792632">
    <property type="protein sequence ID" value="CAB3288035.1"/>
    <property type="molecule type" value="Genomic_DNA"/>
</dbReference>
<reference evidence="1 2" key="1">
    <citation type="submission" date="2020-04" db="EMBL/GenBank/DDBJ databases">
        <authorList>
            <consortium name="Genoscope - CEA"/>
            <person name="William W."/>
        </authorList>
    </citation>
    <scope>NUCLEOTIDE SEQUENCE [LARGE SCALE GENOMIC DNA]</scope>
    <source>
        <strain evidence="1 2">SG7</strain>
    </source>
</reference>
<organism evidence="1 2">
    <name type="scientific">Methanocaldococcus lauensis</name>
    <dbReference type="NCBI Taxonomy" id="2546128"/>
    <lineage>
        <taxon>Archaea</taxon>
        <taxon>Methanobacteriati</taxon>
        <taxon>Methanobacteriota</taxon>
        <taxon>Methanomada group</taxon>
        <taxon>Methanococci</taxon>
        <taxon>Methanococcales</taxon>
        <taxon>Methanocaldococcaceae</taxon>
        <taxon>Methanocaldococcus</taxon>
    </lineage>
</organism>
<dbReference type="AlphaFoldDB" id="A0A8D6PVF6"/>
<dbReference type="Proteomes" id="UP000679213">
    <property type="component" value="Chromosome I"/>
</dbReference>
<keyword evidence="2" id="KW-1185">Reference proteome</keyword>
<gene>
    <name evidence="1" type="ORF">MLAUSG7_0514</name>
</gene>
<protein>
    <submittedName>
        <fullName evidence="1">Uncharacterized protein</fullName>
    </submittedName>
</protein>
<evidence type="ECO:0000313" key="2">
    <source>
        <dbReference type="Proteomes" id="UP000679213"/>
    </source>
</evidence>
<evidence type="ECO:0000313" key="1">
    <source>
        <dbReference type="EMBL" id="CAB3288035.1"/>
    </source>
</evidence>
<sequence>MSHKFLDNVFYSYLIICGEIMYPDKPMPNLDNDLLGIKEKAEAIKNFIKVRED</sequence>
<name>A0A8D6PVF6_9EURY</name>